<proteinExistence type="predicted"/>
<dbReference type="EMBL" id="DOZN01000021">
    <property type="protein sequence ID" value="HCC42496.1"/>
    <property type="molecule type" value="Genomic_DNA"/>
</dbReference>
<evidence type="ECO:0000313" key="2">
    <source>
        <dbReference type="Proteomes" id="UP000263336"/>
    </source>
</evidence>
<protein>
    <recommendedName>
        <fullName evidence="3">Endonuclease/exonuclease/phosphatase domain-containing protein</fullName>
    </recommendedName>
</protein>
<comment type="caution">
    <text evidence="1">The sequence shown here is derived from an EMBL/GenBank/DDBJ whole genome shotgun (WGS) entry which is preliminary data.</text>
</comment>
<evidence type="ECO:0008006" key="3">
    <source>
        <dbReference type="Google" id="ProtNLM"/>
    </source>
</evidence>
<organism evidence="1 2">
    <name type="scientific">candidate division WWE3 bacterium</name>
    <dbReference type="NCBI Taxonomy" id="2053526"/>
    <lineage>
        <taxon>Bacteria</taxon>
        <taxon>Katanobacteria</taxon>
    </lineage>
</organism>
<gene>
    <name evidence="1" type="ORF">DEP93_03415</name>
</gene>
<name>A0A3D0ZQW6_UNCKA</name>
<sequence length="280" mass="31865">MTDMNKDDPNIEYIQNYFFEVYKIKYPIYGYISLGYFNAFKSLDSLNTEQKTQVKTWLVNLFNTSSIVAGDFNTIPKNISDLLKELSISADILSTPSYLFPKEDVSDPVYIPSFDNFVIFDTAIEKTNLKPLIKLPEKLNINPRKYMHKISSPSDHVPVIGSFTKQNRQVSIGVYNVADPVFWGDRYPSAKVGFDTTGVGEKKRTSELTHYINQLINECDLVFLSEVPSEYSISINDLAVKNNKQTQIKEMAHIDRDSKGNQFITAPLLGVSNNILIFRS</sequence>
<dbReference type="AlphaFoldDB" id="A0A3D0ZQW6"/>
<reference evidence="1 2" key="1">
    <citation type="journal article" date="2018" name="Nat. Biotechnol.">
        <title>A standardized bacterial taxonomy based on genome phylogeny substantially revises the tree of life.</title>
        <authorList>
            <person name="Parks D.H."/>
            <person name="Chuvochina M."/>
            <person name="Waite D.W."/>
            <person name="Rinke C."/>
            <person name="Skarshewski A."/>
            <person name="Chaumeil P.A."/>
            <person name="Hugenholtz P."/>
        </authorList>
    </citation>
    <scope>NUCLEOTIDE SEQUENCE [LARGE SCALE GENOMIC DNA]</scope>
    <source>
        <strain evidence="1">UBA11701</strain>
    </source>
</reference>
<accession>A0A3D0ZQW6</accession>
<dbReference type="InterPro" id="IPR036691">
    <property type="entry name" value="Endo/exonu/phosph_ase_sf"/>
</dbReference>
<dbReference type="Proteomes" id="UP000263336">
    <property type="component" value="Unassembled WGS sequence"/>
</dbReference>
<dbReference type="SUPFAM" id="SSF56219">
    <property type="entry name" value="DNase I-like"/>
    <property type="match status" value="1"/>
</dbReference>
<evidence type="ECO:0000313" key="1">
    <source>
        <dbReference type="EMBL" id="HCC42496.1"/>
    </source>
</evidence>